<evidence type="ECO:0000256" key="2">
    <source>
        <dbReference type="ARBA" id="ARBA00023015"/>
    </source>
</evidence>
<evidence type="ECO:0000256" key="3">
    <source>
        <dbReference type="ARBA" id="ARBA00023082"/>
    </source>
</evidence>
<name>A0A940YW06_9BURK</name>
<keyword evidence="4" id="KW-0804">Transcription</keyword>
<dbReference type="Gene3D" id="1.10.1740.10">
    <property type="match status" value="1"/>
</dbReference>
<dbReference type="NCBIfam" id="TIGR02999">
    <property type="entry name" value="Sig-70_X6"/>
    <property type="match status" value="1"/>
</dbReference>
<keyword evidence="3" id="KW-0731">Sigma factor</keyword>
<dbReference type="PANTHER" id="PTHR43133:SF39">
    <property type="entry name" value="SIMILAR TO RNA POLYMERASE SIGMA-E FACTOR"/>
    <property type="match status" value="1"/>
</dbReference>
<comment type="caution">
    <text evidence="6">The sequence shown here is derived from an EMBL/GenBank/DDBJ whole genome shotgun (WGS) entry which is preliminary data.</text>
</comment>
<dbReference type="InterPro" id="IPR014284">
    <property type="entry name" value="RNA_pol_sigma-70_dom"/>
</dbReference>
<dbReference type="EMBL" id="JAGQDE010000013">
    <property type="protein sequence ID" value="MBQ0960280.1"/>
    <property type="molecule type" value="Genomic_DNA"/>
</dbReference>
<organism evidence="6 7">
    <name type="scientific">Ideonella aquatica</name>
    <dbReference type="NCBI Taxonomy" id="2824119"/>
    <lineage>
        <taxon>Bacteria</taxon>
        <taxon>Pseudomonadati</taxon>
        <taxon>Pseudomonadota</taxon>
        <taxon>Betaproteobacteria</taxon>
        <taxon>Burkholderiales</taxon>
        <taxon>Sphaerotilaceae</taxon>
        <taxon>Ideonella</taxon>
    </lineage>
</organism>
<dbReference type="InterPro" id="IPR011517">
    <property type="entry name" value="RNA_pol_sigma70_ECF-like"/>
</dbReference>
<gene>
    <name evidence="6" type="ORF">KAK06_15100</name>
</gene>
<dbReference type="Gene3D" id="1.10.10.10">
    <property type="entry name" value="Winged helix-like DNA-binding domain superfamily/Winged helix DNA-binding domain"/>
    <property type="match status" value="1"/>
</dbReference>
<dbReference type="SUPFAM" id="SSF88946">
    <property type="entry name" value="Sigma2 domain of RNA polymerase sigma factors"/>
    <property type="match status" value="1"/>
</dbReference>
<dbReference type="InterPro" id="IPR053812">
    <property type="entry name" value="HTH_Sigma70_ECF-like"/>
</dbReference>
<evidence type="ECO:0000259" key="5">
    <source>
        <dbReference type="Pfam" id="PF07638"/>
    </source>
</evidence>
<dbReference type="GO" id="GO:0006352">
    <property type="term" value="P:DNA-templated transcription initiation"/>
    <property type="evidence" value="ECO:0007669"/>
    <property type="project" value="InterPro"/>
</dbReference>
<dbReference type="GO" id="GO:0016987">
    <property type="term" value="F:sigma factor activity"/>
    <property type="evidence" value="ECO:0007669"/>
    <property type="project" value="UniProtKB-KW"/>
</dbReference>
<keyword evidence="7" id="KW-1185">Reference proteome</keyword>
<dbReference type="AlphaFoldDB" id="A0A940YW06"/>
<reference evidence="6" key="1">
    <citation type="submission" date="2021-04" db="EMBL/GenBank/DDBJ databases">
        <title>The genome sequence of Ideonella sp. 4Y11.</title>
        <authorList>
            <person name="Liu Y."/>
        </authorList>
    </citation>
    <scope>NUCLEOTIDE SEQUENCE</scope>
    <source>
        <strain evidence="6">4Y11</strain>
    </source>
</reference>
<dbReference type="InterPro" id="IPR013324">
    <property type="entry name" value="RNA_pol_sigma_r3/r4-like"/>
</dbReference>
<dbReference type="InterPro" id="IPR013325">
    <property type="entry name" value="RNA_pol_sigma_r2"/>
</dbReference>
<sequence length="188" mass="20934">MGDVTVLLDAARQGETLAVGRLFELLHPELKRIAHAKLRYRDDRLLLDTGALVNEAYLRLLGTERLLARDRGHFLAYAAQVMRSIVVDTVRQQQAARRGGGPQGFVTLDTGAINQAAGQQGEDEILAVHEALQELAAIDERLVRVVEMRYFVGLSNQEIADSLGVTTRTVERDWEKARSFLYNHLKGG</sequence>
<comment type="similarity">
    <text evidence="1">Belongs to the sigma-70 factor family. ECF subfamily.</text>
</comment>
<dbReference type="Pfam" id="PF07638">
    <property type="entry name" value="Sigma70_ECF"/>
    <property type="match status" value="1"/>
</dbReference>
<evidence type="ECO:0000313" key="6">
    <source>
        <dbReference type="EMBL" id="MBQ0960280.1"/>
    </source>
</evidence>
<evidence type="ECO:0000256" key="4">
    <source>
        <dbReference type="ARBA" id="ARBA00023163"/>
    </source>
</evidence>
<accession>A0A940YW06</accession>
<dbReference type="InterPro" id="IPR039425">
    <property type="entry name" value="RNA_pol_sigma-70-like"/>
</dbReference>
<protein>
    <submittedName>
        <fullName evidence="6">Sigma-70 family RNA polymerase sigma factor</fullName>
    </submittedName>
</protein>
<evidence type="ECO:0000313" key="7">
    <source>
        <dbReference type="Proteomes" id="UP000678374"/>
    </source>
</evidence>
<dbReference type="InterPro" id="IPR036388">
    <property type="entry name" value="WH-like_DNA-bd_sf"/>
</dbReference>
<dbReference type="RefSeq" id="WP_210802951.1">
    <property type="nucleotide sequence ID" value="NZ_JAGQDE010000013.1"/>
</dbReference>
<proteinExistence type="inferred from homology"/>
<dbReference type="SUPFAM" id="SSF88659">
    <property type="entry name" value="Sigma3 and sigma4 domains of RNA polymerase sigma factors"/>
    <property type="match status" value="1"/>
</dbReference>
<keyword evidence="2" id="KW-0805">Transcription regulation</keyword>
<dbReference type="PANTHER" id="PTHR43133">
    <property type="entry name" value="RNA POLYMERASE ECF-TYPE SIGMA FACTO"/>
    <property type="match status" value="1"/>
</dbReference>
<evidence type="ECO:0000256" key="1">
    <source>
        <dbReference type="ARBA" id="ARBA00010641"/>
    </source>
</evidence>
<dbReference type="NCBIfam" id="TIGR02937">
    <property type="entry name" value="sigma70-ECF"/>
    <property type="match status" value="1"/>
</dbReference>
<feature type="domain" description="RNA polymerase sigma-70 ECF-like HTH" evidence="5">
    <location>
        <begin position="1"/>
        <end position="186"/>
    </location>
</feature>
<dbReference type="Proteomes" id="UP000678374">
    <property type="component" value="Unassembled WGS sequence"/>
</dbReference>